<evidence type="ECO:0000313" key="2">
    <source>
        <dbReference type="EMBL" id="KAE9007137.1"/>
    </source>
</evidence>
<sequence length="40" mass="4730">MKFSQRLKDNVGMFPELPEDADDVPEVQQCRYFKRGMPRA</sequence>
<evidence type="ECO:0000313" key="8">
    <source>
        <dbReference type="EMBL" id="KAE9250194.1"/>
    </source>
</evidence>
<evidence type="ECO:0000313" key="17">
    <source>
        <dbReference type="Proteomes" id="UP000460718"/>
    </source>
</evidence>
<reference evidence="11 12" key="1">
    <citation type="submission" date="2018-08" db="EMBL/GenBank/DDBJ databases">
        <title>Genomic investigation of the strawberry pathogen Phytophthora fragariae indicates pathogenicity is determined by transcriptional variation in three key races.</title>
        <authorList>
            <person name="Adams T.M."/>
            <person name="Armitage A.D."/>
            <person name="Sobczyk M.K."/>
            <person name="Bates H.J."/>
            <person name="Dunwell J.M."/>
            <person name="Nellist C.F."/>
            <person name="Harrison R.J."/>
        </authorList>
    </citation>
    <scope>NUCLEOTIDE SEQUENCE [LARGE SCALE GENOMIC DNA]</scope>
    <source>
        <strain evidence="9 13">A4</strain>
        <strain evidence="8 14">BC-1</strain>
        <strain evidence="6 18">BC-23</strain>
        <strain evidence="7 12">NOV-27</strain>
        <strain evidence="5 15">NOV-5</strain>
        <strain evidence="4 16">NOV-71</strain>
        <strain evidence="10 19">NOV-77</strain>
        <strain evidence="1 11">NOV-9</strain>
        <strain evidence="3 20">ONT-3</strain>
        <strain evidence="2 17">SCRP245</strain>
    </source>
</reference>
<dbReference type="EMBL" id="QXGA01000649">
    <property type="protein sequence ID" value="KAE9143040.1"/>
    <property type="molecule type" value="Genomic_DNA"/>
</dbReference>
<dbReference type="EMBL" id="QXGB01000129">
    <property type="protein sequence ID" value="KAE9228922.1"/>
    <property type="molecule type" value="Genomic_DNA"/>
</dbReference>
<dbReference type="EMBL" id="QXGE01000656">
    <property type="protein sequence ID" value="KAE9306637.1"/>
    <property type="molecule type" value="Genomic_DNA"/>
</dbReference>
<dbReference type="Proteomes" id="UP000440367">
    <property type="component" value="Unassembled WGS sequence"/>
</dbReference>
<organism evidence="9 13">
    <name type="scientific">Phytophthora fragariae</name>
    <dbReference type="NCBI Taxonomy" id="53985"/>
    <lineage>
        <taxon>Eukaryota</taxon>
        <taxon>Sar</taxon>
        <taxon>Stramenopiles</taxon>
        <taxon>Oomycota</taxon>
        <taxon>Peronosporomycetes</taxon>
        <taxon>Peronosporales</taxon>
        <taxon>Peronosporaceae</taxon>
        <taxon>Phytophthora</taxon>
    </lineage>
</organism>
<dbReference type="Proteomes" id="UP000460718">
    <property type="component" value="Unassembled WGS sequence"/>
</dbReference>
<protein>
    <submittedName>
        <fullName evidence="9">Uncharacterized protein</fullName>
    </submittedName>
</protein>
<dbReference type="Proteomes" id="UP000488956">
    <property type="component" value="Unassembled WGS sequence"/>
</dbReference>
<dbReference type="Proteomes" id="UP000437068">
    <property type="component" value="Unassembled WGS sequence"/>
</dbReference>
<evidence type="ECO:0000313" key="7">
    <source>
        <dbReference type="EMBL" id="KAE9228922.1"/>
    </source>
</evidence>
<evidence type="ECO:0000313" key="10">
    <source>
        <dbReference type="EMBL" id="KAE9337059.1"/>
    </source>
</evidence>
<evidence type="ECO:0000313" key="18">
    <source>
        <dbReference type="Proteomes" id="UP000476176"/>
    </source>
</evidence>
<evidence type="ECO:0000313" key="20">
    <source>
        <dbReference type="Proteomes" id="UP000488956"/>
    </source>
</evidence>
<evidence type="ECO:0000313" key="1">
    <source>
        <dbReference type="EMBL" id="KAE8945754.1"/>
    </source>
</evidence>
<accession>A0A6A4DIY2</accession>
<dbReference type="Proteomes" id="UP000433483">
    <property type="component" value="Unassembled WGS sequence"/>
</dbReference>
<dbReference type="EMBL" id="QXFZ01000127">
    <property type="protein sequence ID" value="KAE9131539.1"/>
    <property type="molecule type" value="Genomic_DNA"/>
</dbReference>
<evidence type="ECO:0000313" key="4">
    <source>
        <dbReference type="EMBL" id="KAE9131539.1"/>
    </source>
</evidence>
<dbReference type="EMBL" id="QXFY01000725">
    <property type="protein sequence ID" value="KAE9337059.1"/>
    <property type="molecule type" value="Genomic_DNA"/>
</dbReference>
<dbReference type="EMBL" id="QXGD01000155">
    <property type="protein sequence ID" value="KAE9250194.1"/>
    <property type="molecule type" value="Genomic_DNA"/>
</dbReference>
<evidence type="ECO:0000313" key="14">
    <source>
        <dbReference type="Proteomes" id="UP000440367"/>
    </source>
</evidence>
<dbReference type="EMBL" id="QXFX01000673">
    <property type="protein sequence ID" value="KAE9107650.1"/>
    <property type="molecule type" value="Genomic_DNA"/>
</dbReference>
<evidence type="ECO:0000313" key="5">
    <source>
        <dbReference type="EMBL" id="KAE9143040.1"/>
    </source>
</evidence>
<dbReference type="Proteomes" id="UP000486351">
    <property type="component" value="Unassembled WGS sequence"/>
</dbReference>
<evidence type="ECO:0000313" key="16">
    <source>
        <dbReference type="Proteomes" id="UP000441208"/>
    </source>
</evidence>
<dbReference type="EMBL" id="QXGC01000657">
    <property type="protein sequence ID" value="KAE9225844.1"/>
    <property type="molecule type" value="Genomic_DNA"/>
</dbReference>
<evidence type="ECO:0000313" key="12">
    <source>
        <dbReference type="Proteomes" id="UP000433483"/>
    </source>
</evidence>
<dbReference type="Proteomes" id="UP000441208">
    <property type="component" value="Unassembled WGS sequence"/>
</dbReference>
<evidence type="ECO:0000313" key="3">
    <source>
        <dbReference type="EMBL" id="KAE9107650.1"/>
    </source>
</evidence>
<dbReference type="OrthoDB" id="164906at2759"/>
<dbReference type="Proteomes" id="UP000429523">
    <property type="component" value="Unassembled WGS sequence"/>
</dbReference>
<dbReference type="EMBL" id="QXGF01000146">
    <property type="protein sequence ID" value="KAE8945754.1"/>
    <property type="molecule type" value="Genomic_DNA"/>
</dbReference>
<keyword evidence="12" id="KW-1185">Reference proteome</keyword>
<proteinExistence type="predicted"/>
<comment type="caution">
    <text evidence="9">The sequence shown here is derived from an EMBL/GenBank/DDBJ whole genome shotgun (WGS) entry which is preliminary data.</text>
</comment>
<name>A0A6A4DIY2_9STRA</name>
<evidence type="ECO:0000313" key="13">
    <source>
        <dbReference type="Proteomes" id="UP000437068"/>
    </source>
</evidence>
<evidence type="ECO:0000313" key="19">
    <source>
        <dbReference type="Proteomes" id="UP000486351"/>
    </source>
</evidence>
<gene>
    <name evidence="9" type="ORF">PF001_g12025</name>
    <name evidence="8" type="ORF">PF002_g4894</name>
    <name evidence="6" type="ORF">PF004_g11819</name>
    <name evidence="7" type="ORF">PF005_g4108</name>
    <name evidence="5" type="ORF">PF006_g11898</name>
    <name evidence="4" type="ORF">PF007_g4096</name>
    <name evidence="10" type="ORF">PF008_g12728</name>
    <name evidence="1" type="ORF">PF009_g4609</name>
    <name evidence="3" type="ORF">PF010_g12197</name>
    <name evidence="2" type="ORF">PF011_g11262</name>
</gene>
<dbReference type="AlphaFoldDB" id="A0A6A4DIY2"/>
<dbReference type="Proteomes" id="UP000440732">
    <property type="component" value="Unassembled WGS sequence"/>
</dbReference>
<dbReference type="Proteomes" id="UP000476176">
    <property type="component" value="Unassembled WGS sequence"/>
</dbReference>
<dbReference type="EMBL" id="QXFW01000620">
    <property type="protein sequence ID" value="KAE9007137.1"/>
    <property type="molecule type" value="Genomic_DNA"/>
</dbReference>
<evidence type="ECO:0000313" key="11">
    <source>
        <dbReference type="Proteomes" id="UP000429523"/>
    </source>
</evidence>
<evidence type="ECO:0000313" key="15">
    <source>
        <dbReference type="Proteomes" id="UP000440732"/>
    </source>
</evidence>
<evidence type="ECO:0000313" key="6">
    <source>
        <dbReference type="EMBL" id="KAE9225844.1"/>
    </source>
</evidence>
<evidence type="ECO:0000313" key="9">
    <source>
        <dbReference type="EMBL" id="KAE9306637.1"/>
    </source>
</evidence>